<dbReference type="GeneID" id="129334441"/>
<name>A0AA97L569_EUBMA</name>
<protein>
    <recommendedName>
        <fullName evidence="2">Calglandulin</fullName>
    </recommendedName>
</protein>
<dbReference type="PROSITE" id="PS00018">
    <property type="entry name" value="EF_HAND_1"/>
    <property type="match status" value="1"/>
</dbReference>
<dbReference type="PANTHER" id="PTHR23048">
    <property type="entry name" value="MYOSIN LIGHT CHAIN 1, 3"/>
    <property type="match status" value="1"/>
</dbReference>
<dbReference type="Gene3D" id="1.10.238.10">
    <property type="entry name" value="EF-hand"/>
    <property type="match status" value="2"/>
</dbReference>
<sequence length="168" mass="18578">MASKAKKSLVGGMPQKRRTGPKLELTADQKQQMRGAFDLLDVDGTGTIEVKDLKVSIRALGFEPTKEELKRIVLEVDKEGTGEIGFDAFYSVMTQKMSQTGPKEEILKSFKLFEDSNSGKISFKNLKQIASETGEKLTEEELQETVDEADLDGDGEIKEQAFLKKAGN</sequence>
<evidence type="ECO:0000256" key="5">
    <source>
        <dbReference type="ARBA" id="ARBA00022837"/>
    </source>
</evidence>
<gene>
    <name evidence="9" type="primary">LOC129334441</name>
</gene>
<evidence type="ECO:0000259" key="7">
    <source>
        <dbReference type="PROSITE" id="PS50222"/>
    </source>
</evidence>
<dbReference type="AlphaFoldDB" id="A0AA97L569"/>
<evidence type="ECO:0000313" key="8">
    <source>
        <dbReference type="Proteomes" id="UP001190640"/>
    </source>
</evidence>
<accession>A0AA97L569</accession>
<keyword evidence="4" id="KW-0677">Repeat</keyword>
<feature type="domain" description="EF-hand" evidence="7">
    <location>
        <begin position="101"/>
        <end position="136"/>
    </location>
</feature>
<dbReference type="SUPFAM" id="SSF47473">
    <property type="entry name" value="EF-hand"/>
    <property type="match status" value="1"/>
</dbReference>
<dbReference type="SMART" id="SM00054">
    <property type="entry name" value="EFh"/>
    <property type="match status" value="4"/>
</dbReference>
<keyword evidence="8" id="KW-1185">Reference proteome</keyword>
<evidence type="ECO:0000313" key="9">
    <source>
        <dbReference type="RefSeq" id="XP_054842538.1"/>
    </source>
</evidence>
<evidence type="ECO:0000256" key="4">
    <source>
        <dbReference type="ARBA" id="ARBA00022737"/>
    </source>
</evidence>
<keyword evidence="5" id="KW-0106">Calcium</keyword>
<dbReference type="InterPro" id="IPR002048">
    <property type="entry name" value="EF_hand_dom"/>
</dbReference>
<evidence type="ECO:0000256" key="1">
    <source>
        <dbReference type="ARBA" id="ARBA00002793"/>
    </source>
</evidence>
<dbReference type="InterPro" id="IPR018247">
    <property type="entry name" value="EF_Hand_1_Ca_BS"/>
</dbReference>
<keyword evidence="3" id="KW-0479">Metal-binding</keyword>
<dbReference type="PANTHER" id="PTHR23048:SF59">
    <property type="entry name" value="EF-HAND SUPERFAMILY PROTEIN"/>
    <property type="match status" value="1"/>
</dbReference>
<dbReference type="GO" id="GO:0016460">
    <property type="term" value="C:myosin II complex"/>
    <property type="evidence" value="ECO:0007669"/>
    <property type="project" value="TreeGrafter"/>
</dbReference>
<dbReference type="CDD" id="cd00051">
    <property type="entry name" value="EFh"/>
    <property type="match status" value="2"/>
</dbReference>
<dbReference type="Proteomes" id="UP001190640">
    <property type="component" value="Chromosome 8"/>
</dbReference>
<dbReference type="GO" id="GO:0005509">
    <property type="term" value="F:calcium ion binding"/>
    <property type="evidence" value="ECO:0007669"/>
    <property type="project" value="InterPro"/>
</dbReference>
<dbReference type="InterPro" id="IPR050230">
    <property type="entry name" value="CALM/Myosin/TropC-like"/>
</dbReference>
<evidence type="ECO:0000256" key="3">
    <source>
        <dbReference type="ARBA" id="ARBA00022723"/>
    </source>
</evidence>
<dbReference type="RefSeq" id="XP_054842538.1">
    <property type="nucleotide sequence ID" value="XM_054986563.1"/>
</dbReference>
<evidence type="ECO:0000256" key="6">
    <source>
        <dbReference type="SAM" id="MobiDB-lite"/>
    </source>
</evidence>
<dbReference type="Pfam" id="PF13499">
    <property type="entry name" value="EF-hand_7"/>
    <property type="match status" value="2"/>
</dbReference>
<reference evidence="9" key="1">
    <citation type="submission" date="2025-08" db="UniProtKB">
        <authorList>
            <consortium name="RefSeq"/>
        </authorList>
    </citation>
    <scope>IDENTIFICATION</scope>
    <source>
        <tissue evidence="9">Blood</tissue>
    </source>
</reference>
<dbReference type="FunFam" id="1.10.238.10:FF:000178">
    <property type="entry name" value="Calmodulin-2 A"/>
    <property type="match status" value="1"/>
</dbReference>
<dbReference type="KEGG" id="emc:129334441"/>
<dbReference type="InterPro" id="IPR011992">
    <property type="entry name" value="EF-hand-dom_pair"/>
</dbReference>
<proteinExistence type="predicted"/>
<feature type="domain" description="EF-hand" evidence="7">
    <location>
        <begin position="28"/>
        <end position="63"/>
    </location>
</feature>
<feature type="region of interest" description="Disordered" evidence="6">
    <location>
        <begin position="1"/>
        <end position="25"/>
    </location>
</feature>
<comment type="function">
    <text evidence="1">May be involved in the cellular control mechanism of the secretion of toxins from the gland into the venom.</text>
</comment>
<dbReference type="PROSITE" id="PS50222">
    <property type="entry name" value="EF_HAND_2"/>
    <property type="match status" value="3"/>
</dbReference>
<organism evidence="8 9">
    <name type="scientific">Eublepharis macularius</name>
    <name type="common">Leopard gecko</name>
    <name type="synonym">Cyrtodactylus macularius</name>
    <dbReference type="NCBI Taxonomy" id="481883"/>
    <lineage>
        <taxon>Eukaryota</taxon>
        <taxon>Metazoa</taxon>
        <taxon>Chordata</taxon>
        <taxon>Craniata</taxon>
        <taxon>Vertebrata</taxon>
        <taxon>Euteleostomi</taxon>
        <taxon>Lepidosauria</taxon>
        <taxon>Squamata</taxon>
        <taxon>Bifurcata</taxon>
        <taxon>Gekkota</taxon>
        <taxon>Eublepharidae</taxon>
        <taxon>Eublepharinae</taxon>
        <taxon>Eublepharis</taxon>
    </lineage>
</organism>
<evidence type="ECO:0000256" key="2">
    <source>
        <dbReference type="ARBA" id="ARBA00017715"/>
    </source>
</evidence>
<feature type="domain" description="EF-hand" evidence="7">
    <location>
        <begin position="64"/>
        <end position="99"/>
    </location>
</feature>